<proteinExistence type="predicted"/>
<dbReference type="Proteomes" id="UP000476332">
    <property type="component" value="Unassembled WGS sequence"/>
</dbReference>
<protein>
    <submittedName>
        <fullName evidence="2">Uncharacterized protein</fullName>
    </submittedName>
</protein>
<keyword evidence="1" id="KW-0812">Transmembrane</keyword>
<reference evidence="2 3" key="1">
    <citation type="submission" date="2020-01" db="EMBL/GenBank/DDBJ databases">
        <title>Genomes of bacteria type strains.</title>
        <authorList>
            <person name="Chen J."/>
            <person name="Zhu S."/>
            <person name="Chen J."/>
        </authorList>
    </citation>
    <scope>NUCLEOTIDE SEQUENCE [LARGE SCALE GENOMIC DNA]</scope>
    <source>
        <strain evidence="2 3">KCTC 52919</strain>
    </source>
</reference>
<evidence type="ECO:0000256" key="1">
    <source>
        <dbReference type="SAM" id="Phobius"/>
    </source>
</evidence>
<keyword evidence="1" id="KW-0472">Membrane</keyword>
<comment type="caution">
    <text evidence="2">The sequence shown here is derived from an EMBL/GenBank/DDBJ whole genome shotgun (WGS) entry which is preliminary data.</text>
</comment>
<gene>
    <name evidence="2" type="ORF">GTW51_03285</name>
</gene>
<accession>A0A6L9MD23</accession>
<feature type="transmembrane region" description="Helical" evidence="1">
    <location>
        <begin position="25"/>
        <end position="44"/>
    </location>
</feature>
<dbReference type="AlphaFoldDB" id="A0A6L9MD23"/>
<name>A0A6L9MD23_9HYPH</name>
<dbReference type="EMBL" id="JAAAMJ010000001">
    <property type="protein sequence ID" value="NDV85719.1"/>
    <property type="molecule type" value="Genomic_DNA"/>
</dbReference>
<organism evidence="2 3">
    <name type="scientific">Aurantimonas aggregata</name>
    <dbReference type="NCBI Taxonomy" id="2047720"/>
    <lineage>
        <taxon>Bacteria</taxon>
        <taxon>Pseudomonadati</taxon>
        <taxon>Pseudomonadota</taxon>
        <taxon>Alphaproteobacteria</taxon>
        <taxon>Hyphomicrobiales</taxon>
        <taxon>Aurantimonadaceae</taxon>
        <taxon>Aurantimonas</taxon>
    </lineage>
</organism>
<evidence type="ECO:0000313" key="2">
    <source>
        <dbReference type="EMBL" id="NDV85719.1"/>
    </source>
</evidence>
<dbReference type="RefSeq" id="WP_163042420.1">
    <property type="nucleotide sequence ID" value="NZ_JAAAMJ010000001.1"/>
</dbReference>
<sequence length="157" mass="16584">MSSIDPSAFGNAAPATTASDRLSRVLAVMVLLLSTGFFSAVIAISHTDPGYFDRLLMSAAQGRLDPIETGSTEKADDNGITPLPVPHRVRSTELTPQDFQIVMVFGGEAHLASPGELWRVRVDSLVPGLGKILAIEPGENGGTVRAERATLTGVRTD</sequence>
<keyword evidence="1" id="KW-1133">Transmembrane helix</keyword>
<keyword evidence="3" id="KW-1185">Reference proteome</keyword>
<evidence type="ECO:0000313" key="3">
    <source>
        <dbReference type="Proteomes" id="UP000476332"/>
    </source>
</evidence>